<dbReference type="PROSITE" id="PS51507">
    <property type="entry name" value="IRF_2"/>
    <property type="match status" value="1"/>
</dbReference>
<evidence type="ECO:0000256" key="6">
    <source>
        <dbReference type="ARBA" id="ARBA00023242"/>
    </source>
</evidence>
<organism evidence="9 10">
    <name type="scientific">Hippocampus comes</name>
    <name type="common">Tiger tail seahorse</name>
    <dbReference type="NCBI Taxonomy" id="109280"/>
    <lineage>
        <taxon>Eukaryota</taxon>
        <taxon>Metazoa</taxon>
        <taxon>Chordata</taxon>
        <taxon>Craniata</taxon>
        <taxon>Vertebrata</taxon>
        <taxon>Euteleostomi</taxon>
        <taxon>Actinopterygii</taxon>
        <taxon>Neopterygii</taxon>
        <taxon>Teleostei</taxon>
        <taxon>Neoteleostei</taxon>
        <taxon>Acanthomorphata</taxon>
        <taxon>Syngnathiaria</taxon>
        <taxon>Syngnathiformes</taxon>
        <taxon>Syngnathoidei</taxon>
        <taxon>Syngnathidae</taxon>
        <taxon>Hippocampus</taxon>
    </lineage>
</organism>
<dbReference type="AlphaFoldDB" id="A0A3Q2YSN9"/>
<evidence type="ECO:0000256" key="7">
    <source>
        <dbReference type="SAM" id="MobiDB-lite"/>
    </source>
</evidence>
<name>A0A3Q2YSN9_HIPCM</name>
<dbReference type="FunFam" id="1.10.10.10:FF:000041">
    <property type="entry name" value="Interferon regulatory factor 4"/>
    <property type="match status" value="1"/>
</dbReference>
<dbReference type="CDD" id="cd00103">
    <property type="entry name" value="IRF"/>
    <property type="match status" value="1"/>
</dbReference>
<keyword evidence="4" id="KW-0010">Activator</keyword>
<evidence type="ECO:0000256" key="2">
    <source>
        <dbReference type="ARBA" id="ARBA00023015"/>
    </source>
</evidence>
<dbReference type="Gene3D" id="2.60.200.10">
    <property type="match status" value="1"/>
</dbReference>
<keyword evidence="5" id="KW-0804">Transcription</keyword>
<evidence type="ECO:0000313" key="9">
    <source>
        <dbReference type="Ensembl" id="ENSHCOP00000016547.1"/>
    </source>
</evidence>
<dbReference type="GO" id="GO:0002376">
    <property type="term" value="P:immune system process"/>
    <property type="evidence" value="ECO:0007669"/>
    <property type="project" value="TreeGrafter"/>
</dbReference>
<evidence type="ECO:0000313" key="10">
    <source>
        <dbReference type="Proteomes" id="UP000264820"/>
    </source>
</evidence>
<dbReference type="SUPFAM" id="SSF49879">
    <property type="entry name" value="SMAD/FHA domain"/>
    <property type="match status" value="1"/>
</dbReference>
<dbReference type="GO" id="GO:0005634">
    <property type="term" value="C:nucleus"/>
    <property type="evidence" value="ECO:0007669"/>
    <property type="project" value="UniProtKB-SubCell"/>
</dbReference>
<keyword evidence="3" id="KW-0238">DNA-binding</keyword>
<evidence type="ECO:0000259" key="8">
    <source>
        <dbReference type="PROSITE" id="PS51507"/>
    </source>
</evidence>
<dbReference type="GO" id="GO:0000981">
    <property type="term" value="F:DNA-binding transcription factor activity, RNA polymerase II-specific"/>
    <property type="evidence" value="ECO:0007669"/>
    <property type="project" value="TreeGrafter"/>
</dbReference>
<dbReference type="InterPro" id="IPR036390">
    <property type="entry name" value="WH_DNA-bd_sf"/>
</dbReference>
<dbReference type="SMART" id="SM01243">
    <property type="entry name" value="IRF-3"/>
    <property type="match status" value="1"/>
</dbReference>
<dbReference type="GO" id="GO:0045944">
    <property type="term" value="P:positive regulation of transcription by RNA polymerase II"/>
    <property type="evidence" value="ECO:0007669"/>
    <property type="project" value="UniProtKB-ARBA"/>
</dbReference>
<dbReference type="Pfam" id="PF00605">
    <property type="entry name" value="IRF"/>
    <property type="match status" value="1"/>
</dbReference>
<keyword evidence="6" id="KW-0539">Nucleus</keyword>
<dbReference type="InterPro" id="IPR001346">
    <property type="entry name" value="Interferon_reg_fact_DNA-bd_dom"/>
</dbReference>
<dbReference type="InterPro" id="IPR008984">
    <property type="entry name" value="SMAD_FHA_dom_sf"/>
</dbReference>
<dbReference type="SUPFAM" id="SSF46785">
    <property type="entry name" value="Winged helix' DNA-binding domain"/>
    <property type="match status" value="1"/>
</dbReference>
<sequence>MSGSSLLTAANQQMRRLKSQTLRESPCSQATILAKEMSLVEDNGPATGCCNGKLRQWLIDQINSRQYPGLVWENHEKTIFRIPWKHAGKQDYNREEDAALFKAWALFKGKYKEGVDKPDHTTWKTRLRCALNKSNDFDELTHRTQLDISDPYKVYRIIPEAAKRGTVTIPKMSVSMEDASQSFGLISSYSTANSQEIRDWRDYKPAEQYPVVAAAHHCGSHGELPYAQCHFPLPMSRAWPEPPSENGFPFSLRPYLSEPQQPLAMTDYSSIIADCSLHVSLFYRESLVKQATTSSPEGCHITPPSSSSPPPSSSSCLPDFHSGADIVLFPLPFPESQRRGAERLADILERGVLLWMTRDGLYARRLCQGRVYWEGPLAPNVDKPNKLEKELPCKLFDTQQFLIELQDFARNGRRVPPHQVVLCFGDEYPNPQRPRKMITAQSDLLVRYTTAKRQARRGEVAPREAV</sequence>
<dbReference type="GO" id="GO:0000978">
    <property type="term" value="F:RNA polymerase II cis-regulatory region sequence-specific DNA binding"/>
    <property type="evidence" value="ECO:0007669"/>
    <property type="project" value="TreeGrafter"/>
</dbReference>
<dbReference type="PANTHER" id="PTHR11949">
    <property type="entry name" value="INTERFERON REGULATORY FACTOR"/>
    <property type="match status" value="1"/>
</dbReference>
<keyword evidence="2" id="KW-0805">Transcription regulation</keyword>
<protein>
    <submittedName>
        <fullName evidence="9">Interferon regulatory factor 4a</fullName>
    </submittedName>
</protein>
<dbReference type="Proteomes" id="UP000264820">
    <property type="component" value="Unplaced"/>
</dbReference>
<dbReference type="Gene3D" id="1.10.10.10">
    <property type="entry name" value="Winged helix-like DNA-binding domain superfamily/Winged helix DNA-binding domain"/>
    <property type="match status" value="1"/>
</dbReference>
<dbReference type="InterPro" id="IPR019817">
    <property type="entry name" value="Interferon_reg_fac_CS"/>
</dbReference>
<feature type="domain" description="IRF tryptophan pentad repeat" evidence="8">
    <location>
        <begin position="51"/>
        <end position="159"/>
    </location>
</feature>
<keyword evidence="10" id="KW-1185">Reference proteome</keyword>
<comment type="subcellular location">
    <subcellularLocation>
        <location evidence="1">Nucleus</location>
    </subcellularLocation>
</comment>
<accession>A0A3Q2YSN9</accession>
<feature type="region of interest" description="Disordered" evidence="7">
    <location>
        <begin position="294"/>
        <end position="316"/>
    </location>
</feature>
<dbReference type="InterPro" id="IPR017855">
    <property type="entry name" value="SMAD-like_dom_sf"/>
</dbReference>
<evidence type="ECO:0000256" key="1">
    <source>
        <dbReference type="ARBA" id="ARBA00004123"/>
    </source>
</evidence>
<evidence type="ECO:0000256" key="3">
    <source>
        <dbReference type="ARBA" id="ARBA00023125"/>
    </source>
</evidence>
<reference evidence="9" key="1">
    <citation type="submission" date="2025-08" db="UniProtKB">
        <authorList>
            <consortium name="Ensembl"/>
        </authorList>
    </citation>
    <scope>IDENTIFICATION</scope>
</reference>
<reference evidence="9" key="2">
    <citation type="submission" date="2025-09" db="UniProtKB">
        <authorList>
            <consortium name="Ensembl"/>
        </authorList>
    </citation>
    <scope>IDENTIFICATION</scope>
</reference>
<dbReference type="InterPro" id="IPR036388">
    <property type="entry name" value="WH-like_DNA-bd_sf"/>
</dbReference>
<proteinExistence type="predicted"/>
<dbReference type="InterPro" id="IPR019471">
    <property type="entry name" value="Interferon_reg_factor-3"/>
</dbReference>
<dbReference type="PRINTS" id="PR00267">
    <property type="entry name" value="INTFRNREGFCT"/>
</dbReference>
<dbReference type="Ensembl" id="ENSHCOT00000024719.1">
    <property type="protein sequence ID" value="ENSHCOP00000016547.1"/>
    <property type="gene ID" value="ENSHCOG00000020303.1"/>
</dbReference>
<dbReference type="Pfam" id="PF10401">
    <property type="entry name" value="IRF-3"/>
    <property type="match status" value="1"/>
</dbReference>
<dbReference type="PANTHER" id="PTHR11949:SF6">
    <property type="entry name" value="INTERFERON REGULATORY FACTOR 4"/>
    <property type="match status" value="1"/>
</dbReference>
<dbReference type="PROSITE" id="PS00601">
    <property type="entry name" value="IRF_1"/>
    <property type="match status" value="1"/>
</dbReference>
<dbReference type="GeneTree" id="ENSGT00940000159059"/>
<evidence type="ECO:0000256" key="4">
    <source>
        <dbReference type="ARBA" id="ARBA00023159"/>
    </source>
</evidence>
<evidence type="ECO:0000256" key="5">
    <source>
        <dbReference type="ARBA" id="ARBA00023163"/>
    </source>
</evidence>
<dbReference type="SMART" id="SM00348">
    <property type="entry name" value="IRF"/>
    <property type="match status" value="1"/>
</dbReference>